<evidence type="ECO:0000313" key="1">
    <source>
        <dbReference type="EMBL" id="RJO74013.1"/>
    </source>
</evidence>
<accession>A0A3A4KHY6</accession>
<comment type="caution">
    <text evidence="1">The sequence shown here is derived from an EMBL/GenBank/DDBJ whole genome shotgun (WGS) entry which is preliminary data.</text>
</comment>
<sequence>MAGAAGGLVVEAVAFLTNLNEYRQARRKARAARRKLVPHWDRFFDPRPDALAAATRLILGAAAGGLFHGQVTTML</sequence>
<feature type="non-terminal residue" evidence="1">
    <location>
        <position position="75"/>
    </location>
</feature>
<dbReference type="EMBL" id="QZFU01000021">
    <property type="protein sequence ID" value="RJO74013.1"/>
    <property type="molecule type" value="Genomic_DNA"/>
</dbReference>
<organism evidence="1 2">
    <name type="scientific">Nocardia panacis</name>
    <dbReference type="NCBI Taxonomy" id="2340916"/>
    <lineage>
        <taxon>Bacteria</taxon>
        <taxon>Bacillati</taxon>
        <taxon>Actinomycetota</taxon>
        <taxon>Actinomycetes</taxon>
        <taxon>Mycobacteriales</taxon>
        <taxon>Nocardiaceae</taxon>
        <taxon>Nocardia</taxon>
    </lineage>
</organism>
<evidence type="ECO:0000313" key="2">
    <source>
        <dbReference type="Proteomes" id="UP000266677"/>
    </source>
</evidence>
<reference evidence="1 2" key="1">
    <citation type="submission" date="2018-09" db="EMBL/GenBank/DDBJ databases">
        <title>YIM PH21274 draft genome.</title>
        <authorList>
            <person name="Miao C."/>
        </authorList>
    </citation>
    <scope>NUCLEOTIDE SEQUENCE [LARGE SCALE GENOMIC DNA]</scope>
    <source>
        <strain evidence="1 2">YIM PH 21724</strain>
    </source>
</reference>
<gene>
    <name evidence="1" type="ORF">D5S18_18810</name>
</gene>
<proteinExistence type="predicted"/>
<dbReference type="AlphaFoldDB" id="A0A3A4KHY6"/>
<dbReference type="Proteomes" id="UP000266677">
    <property type="component" value="Unassembled WGS sequence"/>
</dbReference>
<protein>
    <submittedName>
        <fullName evidence="1">Uncharacterized protein</fullName>
    </submittedName>
</protein>
<name>A0A3A4KHY6_9NOCA</name>
<keyword evidence="2" id="KW-1185">Reference proteome</keyword>